<keyword evidence="3" id="KW-1185">Reference proteome</keyword>
<dbReference type="AlphaFoldDB" id="A0AAV8YTB5"/>
<evidence type="ECO:0000256" key="1">
    <source>
        <dbReference type="SAM" id="MobiDB-lite"/>
    </source>
</evidence>
<comment type="caution">
    <text evidence="2">The sequence shown here is derived from an EMBL/GenBank/DDBJ whole genome shotgun (WGS) entry which is preliminary data.</text>
</comment>
<reference evidence="2" key="1">
    <citation type="journal article" date="2023" name="Insect Mol. Biol.">
        <title>Genome sequencing provides insights into the evolution of gene families encoding plant cell wall-degrading enzymes in longhorned beetles.</title>
        <authorList>
            <person name="Shin N.R."/>
            <person name="Okamura Y."/>
            <person name="Kirsch R."/>
            <person name="Pauchet Y."/>
        </authorList>
    </citation>
    <scope>NUCLEOTIDE SEQUENCE</scope>
    <source>
        <strain evidence="2">AMC_N1</strain>
    </source>
</reference>
<proteinExistence type="predicted"/>
<evidence type="ECO:0000313" key="3">
    <source>
        <dbReference type="Proteomes" id="UP001162162"/>
    </source>
</evidence>
<dbReference type="Proteomes" id="UP001162162">
    <property type="component" value="Unassembled WGS sequence"/>
</dbReference>
<name>A0AAV8YTB5_9CUCU</name>
<evidence type="ECO:0000313" key="2">
    <source>
        <dbReference type="EMBL" id="KAJ8954764.1"/>
    </source>
</evidence>
<sequence length="74" mass="8245">MQYSCIHELQRTNEKYKTSSPCKNSPQNNCDVTTAATIYEDLHDVIPRPTPTHHHPQLAGGHIVAPSIELHSGK</sequence>
<dbReference type="EMBL" id="JAPWTK010000044">
    <property type="protein sequence ID" value="KAJ8954764.1"/>
    <property type="molecule type" value="Genomic_DNA"/>
</dbReference>
<accession>A0AAV8YTB5</accession>
<protein>
    <submittedName>
        <fullName evidence="2">Uncharacterized protein</fullName>
    </submittedName>
</protein>
<feature type="region of interest" description="Disordered" evidence="1">
    <location>
        <begin position="48"/>
        <end position="74"/>
    </location>
</feature>
<gene>
    <name evidence="2" type="ORF">NQ318_014869</name>
</gene>
<organism evidence="2 3">
    <name type="scientific">Aromia moschata</name>
    <dbReference type="NCBI Taxonomy" id="1265417"/>
    <lineage>
        <taxon>Eukaryota</taxon>
        <taxon>Metazoa</taxon>
        <taxon>Ecdysozoa</taxon>
        <taxon>Arthropoda</taxon>
        <taxon>Hexapoda</taxon>
        <taxon>Insecta</taxon>
        <taxon>Pterygota</taxon>
        <taxon>Neoptera</taxon>
        <taxon>Endopterygota</taxon>
        <taxon>Coleoptera</taxon>
        <taxon>Polyphaga</taxon>
        <taxon>Cucujiformia</taxon>
        <taxon>Chrysomeloidea</taxon>
        <taxon>Cerambycidae</taxon>
        <taxon>Cerambycinae</taxon>
        <taxon>Callichromatini</taxon>
        <taxon>Aromia</taxon>
    </lineage>
</organism>